<organism evidence="1">
    <name type="scientific">Culex pipiens</name>
    <name type="common">House mosquito</name>
    <dbReference type="NCBI Taxonomy" id="7175"/>
    <lineage>
        <taxon>Eukaryota</taxon>
        <taxon>Metazoa</taxon>
        <taxon>Ecdysozoa</taxon>
        <taxon>Arthropoda</taxon>
        <taxon>Hexapoda</taxon>
        <taxon>Insecta</taxon>
        <taxon>Pterygota</taxon>
        <taxon>Neoptera</taxon>
        <taxon>Endopterygota</taxon>
        <taxon>Diptera</taxon>
        <taxon>Nematocera</taxon>
        <taxon>Culicoidea</taxon>
        <taxon>Culicidae</taxon>
        <taxon>Culicinae</taxon>
        <taxon>Culicini</taxon>
        <taxon>Culex</taxon>
        <taxon>Culex</taxon>
    </lineage>
</organism>
<dbReference type="EMBL" id="HBUE01154511">
    <property type="protein sequence ID" value="CAG6507048.1"/>
    <property type="molecule type" value="Transcribed_RNA"/>
</dbReference>
<reference evidence="1" key="1">
    <citation type="submission" date="2021-05" db="EMBL/GenBank/DDBJ databases">
        <authorList>
            <person name="Alioto T."/>
            <person name="Alioto T."/>
            <person name="Gomez Garrido J."/>
        </authorList>
    </citation>
    <scope>NUCLEOTIDE SEQUENCE</scope>
</reference>
<sequence>MLPPPPFDICWLAAIACIGMAPGRSAEVYTIPSGRWLVGGGGCCGGWPWRTYCSGIFSIVMAFSWGGGPGFCGACCGIPCWSSVMWYTLPGGGPPGPALISSGAFWVPPPCGGSSTWYDCRMGIAMFACGYGG</sequence>
<accession>A0A8D8IU49</accession>
<proteinExistence type="predicted"/>
<dbReference type="EMBL" id="HBUE01259558">
    <property type="protein sequence ID" value="CAG6558377.1"/>
    <property type="molecule type" value="Transcribed_RNA"/>
</dbReference>
<evidence type="ECO:0000313" key="1">
    <source>
        <dbReference type="EMBL" id="CAG6558377.1"/>
    </source>
</evidence>
<protein>
    <submittedName>
        <fullName evidence="1">(northern house mosquito) hypothetical protein</fullName>
    </submittedName>
</protein>
<name>A0A8D8IU49_CULPI</name>
<dbReference type="AlphaFoldDB" id="A0A8D8IU49"/>